<dbReference type="InterPro" id="IPR003018">
    <property type="entry name" value="GAF"/>
</dbReference>
<dbReference type="Proteomes" id="UP000647585">
    <property type="component" value="Unassembled WGS sequence"/>
</dbReference>
<gene>
    <name evidence="2" type="ORF">GCM10007158_09500</name>
</gene>
<reference evidence="3" key="1">
    <citation type="journal article" date="2019" name="Int. J. Syst. Evol. Microbiol.">
        <title>The Global Catalogue of Microorganisms (GCM) 10K type strain sequencing project: providing services to taxonomists for standard genome sequencing and annotation.</title>
        <authorList>
            <consortium name="The Broad Institute Genomics Platform"/>
            <consortium name="The Broad Institute Genome Sequencing Center for Infectious Disease"/>
            <person name="Wu L."/>
            <person name="Ma J."/>
        </authorList>
    </citation>
    <scope>NUCLEOTIDE SEQUENCE [LARGE SCALE GENOMIC DNA]</scope>
    <source>
        <strain evidence="3">KCTC 22157</strain>
    </source>
</reference>
<evidence type="ECO:0000259" key="1">
    <source>
        <dbReference type="Pfam" id="PF01590"/>
    </source>
</evidence>
<dbReference type="RefSeq" id="WP_230478383.1">
    <property type="nucleotide sequence ID" value="NZ_BMXO01000003.1"/>
</dbReference>
<dbReference type="EMBL" id="BMXO01000003">
    <property type="protein sequence ID" value="GGW50637.1"/>
    <property type="molecule type" value="Genomic_DNA"/>
</dbReference>
<dbReference type="Gene3D" id="3.30.450.40">
    <property type="match status" value="1"/>
</dbReference>
<sequence length="122" mass="13554">MKEPTIQRNPATPPLVRAISELLDDRADARFDRVTRLAQQTFGVSMAVISFIHQAKLLFKSCQGIDLPSLPLDQTFCGHAELDDAPLIVEDARQDARFARLPVVTAAPFLRFYAGVPLRIHG</sequence>
<evidence type="ECO:0000313" key="2">
    <source>
        <dbReference type="EMBL" id="GGW50637.1"/>
    </source>
</evidence>
<dbReference type="SUPFAM" id="SSF55781">
    <property type="entry name" value="GAF domain-like"/>
    <property type="match status" value="1"/>
</dbReference>
<dbReference type="Pfam" id="PF01590">
    <property type="entry name" value="GAF"/>
    <property type="match status" value="1"/>
</dbReference>
<evidence type="ECO:0000313" key="3">
    <source>
        <dbReference type="Proteomes" id="UP000647585"/>
    </source>
</evidence>
<keyword evidence="3" id="KW-1185">Reference proteome</keyword>
<feature type="domain" description="GAF" evidence="1">
    <location>
        <begin position="28"/>
        <end position="122"/>
    </location>
</feature>
<comment type="caution">
    <text evidence="2">The sequence shown here is derived from an EMBL/GenBank/DDBJ whole genome shotgun (WGS) entry which is preliminary data.</text>
</comment>
<dbReference type="PANTHER" id="PTHR43102:SF2">
    <property type="entry name" value="GAF DOMAIN-CONTAINING PROTEIN"/>
    <property type="match status" value="1"/>
</dbReference>
<proteinExistence type="predicted"/>
<name>A0ABQ2WDI3_9GAMM</name>
<protein>
    <recommendedName>
        <fullName evidence="1">GAF domain-containing protein</fullName>
    </recommendedName>
</protein>
<dbReference type="PANTHER" id="PTHR43102">
    <property type="entry name" value="SLR1143 PROTEIN"/>
    <property type="match status" value="1"/>
</dbReference>
<organism evidence="2 3">
    <name type="scientific">Halomonas johnsoniae</name>
    <dbReference type="NCBI Taxonomy" id="502832"/>
    <lineage>
        <taxon>Bacteria</taxon>
        <taxon>Pseudomonadati</taxon>
        <taxon>Pseudomonadota</taxon>
        <taxon>Gammaproteobacteria</taxon>
        <taxon>Oceanospirillales</taxon>
        <taxon>Halomonadaceae</taxon>
        <taxon>Halomonas</taxon>
    </lineage>
</organism>
<dbReference type="InterPro" id="IPR029016">
    <property type="entry name" value="GAF-like_dom_sf"/>
</dbReference>
<accession>A0ABQ2WDI3</accession>